<protein>
    <submittedName>
        <fullName evidence="6">MerR-like DNA binding protein</fullName>
    </submittedName>
</protein>
<evidence type="ECO:0000256" key="3">
    <source>
        <dbReference type="ARBA" id="ARBA00023125"/>
    </source>
</evidence>
<dbReference type="SUPFAM" id="SSF46955">
    <property type="entry name" value="Putative DNA-binding domain"/>
    <property type="match status" value="1"/>
</dbReference>
<dbReference type="Proteomes" id="UP000295325">
    <property type="component" value="Unassembled WGS sequence"/>
</dbReference>
<evidence type="ECO:0000256" key="1">
    <source>
        <dbReference type="ARBA" id="ARBA00022491"/>
    </source>
</evidence>
<sequence length="172" mass="20197">MGEIKYTFKEVCDITGYKPSVIRYYEKEFKLDIPRDANGRRFFSQKELDKLIQIKNLQQEGYTNGQIKKIMEGEEQGAFLELATTKESCILNPVKSDALNKLDEKLNVINSILTELNKSIVGKDKDALLSENMKLRMEIKQKTYEIMELKEKLRYEKERNAGFFSRILKRKK</sequence>
<keyword evidence="7" id="KW-1185">Reference proteome</keyword>
<reference evidence="6 7" key="1">
    <citation type="submission" date="2019-03" db="EMBL/GenBank/DDBJ databases">
        <title>Genomic Encyclopedia of Type Strains, Phase IV (KMG-IV): sequencing the most valuable type-strain genomes for metagenomic binning, comparative biology and taxonomic classification.</title>
        <authorList>
            <person name="Goeker M."/>
        </authorList>
    </citation>
    <scope>NUCLEOTIDE SEQUENCE [LARGE SCALE GENOMIC DNA]</scope>
    <source>
        <strain evidence="6 7">DSM 24455</strain>
    </source>
</reference>
<keyword evidence="3" id="KW-0238">DNA-binding</keyword>
<evidence type="ECO:0000256" key="4">
    <source>
        <dbReference type="ARBA" id="ARBA00023163"/>
    </source>
</evidence>
<gene>
    <name evidence="6" type="ORF">EDD71_1064</name>
</gene>
<keyword evidence="1" id="KW-0678">Repressor</keyword>
<dbReference type="AlphaFoldDB" id="A0A4R7KQN1"/>
<dbReference type="PROSITE" id="PS50937">
    <property type="entry name" value="HTH_MERR_2"/>
    <property type="match status" value="1"/>
</dbReference>
<keyword evidence="2" id="KW-0805">Transcription regulation</keyword>
<dbReference type="EMBL" id="SOAZ01000006">
    <property type="protein sequence ID" value="TDT61520.1"/>
    <property type="molecule type" value="Genomic_DNA"/>
</dbReference>
<dbReference type="InterPro" id="IPR009061">
    <property type="entry name" value="DNA-bd_dom_put_sf"/>
</dbReference>
<feature type="domain" description="HTH merR-type" evidence="5">
    <location>
        <begin position="5"/>
        <end position="73"/>
    </location>
</feature>
<accession>A0A4R7KQN1</accession>
<evidence type="ECO:0000256" key="2">
    <source>
        <dbReference type="ARBA" id="ARBA00023015"/>
    </source>
</evidence>
<dbReference type="InterPro" id="IPR047057">
    <property type="entry name" value="MerR_fam"/>
</dbReference>
<organism evidence="6 7">
    <name type="scientific">Fonticella tunisiensis</name>
    <dbReference type="NCBI Taxonomy" id="1096341"/>
    <lineage>
        <taxon>Bacteria</taxon>
        <taxon>Bacillati</taxon>
        <taxon>Bacillota</taxon>
        <taxon>Clostridia</taxon>
        <taxon>Eubacteriales</taxon>
        <taxon>Clostridiaceae</taxon>
        <taxon>Fonticella</taxon>
    </lineage>
</organism>
<evidence type="ECO:0000259" key="5">
    <source>
        <dbReference type="PROSITE" id="PS50937"/>
    </source>
</evidence>
<dbReference type="OrthoDB" id="9811174at2"/>
<dbReference type="SMART" id="SM00422">
    <property type="entry name" value="HTH_MERR"/>
    <property type="match status" value="1"/>
</dbReference>
<dbReference type="RefSeq" id="WP_133627637.1">
    <property type="nucleotide sequence ID" value="NZ_SOAZ01000006.1"/>
</dbReference>
<dbReference type="PANTHER" id="PTHR30204">
    <property type="entry name" value="REDOX-CYCLING DRUG-SENSING TRANSCRIPTIONAL ACTIVATOR SOXR"/>
    <property type="match status" value="1"/>
</dbReference>
<dbReference type="GO" id="GO:0003700">
    <property type="term" value="F:DNA-binding transcription factor activity"/>
    <property type="evidence" value="ECO:0007669"/>
    <property type="project" value="InterPro"/>
</dbReference>
<evidence type="ECO:0000313" key="7">
    <source>
        <dbReference type="Proteomes" id="UP000295325"/>
    </source>
</evidence>
<comment type="caution">
    <text evidence="6">The sequence shown here is derived from an EMBL/GenBank/DDBJ whole genome shotgun (WGS) entry which is preliminary data.</text>
</comment>
<dbReference type="Gene3D" id="1.10.1660.10">
    <property type="match status" value="1"/>
</dbReference>
<dbReference type="PANTHER" id="PTHR30204:SF69">
    <property type="entry name" value="MERR-FAMILY TRANSCRIPTIONAL REGULATOR"/>
    <property type="match status" value="1"/>
</dbReference>
<keyword evidence="4" id="KW-0804">Transcription</keyword>
<evidence type="ECO:0000313" key="6">
    <source>
        <dbReference type="EMBL" id="TDT61520.1"/>
    </source>
</evidence>
<dbReference type="InterPro" id="IPR000551">
    <property type="entry name" value="MerR-type_HTH_dom"/>
</dbReference>
<name>A0A4R7KQN1_9CLOT</name>
<proteinExistence type="predicted"/>
<dbReference type="GO" id="GO:0003677">
    <property type="term" value="F:DNA binding"/>
    <property type="evidence" value="ECO:0007669"/>
    <property type="project" value="UniProtKB-KW"/>
</dbReference>
<dbReference type="Pfam" id="PF13411">
    <property type="entry name" value="MerR_1"/>
    <property type="match status" value="1"/>
</dbReference>